<evidence type="ECO:0000313" key="4">
    <source>
        <dbReference type="EMBL" id="PVD20989.1"/>
    </source>
</evidence>
<proteinExistence type="inferred from homology"/>
<evidence type="ECO:0008006" key="6">
    <source>
        <dbReference type="Google" id="ProtNLM"/>
    </source>
</evidence>
<dbReference type="PANTHER" id="PTHR45775:SF6">
    <property type="entry name" value="RAD, GEM_KIR FAMILY MEMBER 2, ISOFORM C"/>
    <property type="match status" value="1"/>
</dbReference>
<evidence type="ECO:0000256" key="3">
    <source>
        <dbReference type="SAM" id="MobiDB-lite"/>
    </source>
</evidence>
<dbReference type="InterPro" id="IPR001806">
    <property type="entry name" value="Small_GTPase"/>
</dbReference>
<dbReference type="STRING" id="400727.A0A2T7NII9"/>
<evidence type="ECO:0000256" key="1">
    <source>
        <dbReference type="ARBA" id="ARBA00008846"/>
    </source>
</evidence>
<dbReference type="Pfam" id="PF00071">
    <property type="entry name" value="Ras"/>
    <property type="match status" value="1"/>
</dbReference>
<dbReference type="Proteomes" id="UP000245119">
    <property type="component" value="Linkage Group LG12"/>
</dbReference>
<dbReference type="GO" id="GO:0005246">
    <property type="term" value="F:calcium channel regulator activity"/>
    <property type="evidence" value="ECO:0007669"/>
    <property type="project" value="TreeGrafter"/>
</dbReference>
<keyword evidence="5" id="KW-1185">Reference proteome</keyword>
<comment type="caution">
    <text evidence="4">The sequence shown here is derived from an EMBL/GenBank/DDBJ whole genome shotgun (WGS) entry which is preliminary data.</text>
</comment>
<dbReference type="InterPro" id="IPR027417">
    <property type="entry name" value="P-loop_NTPase"/>
</dbReference>
<name>A0A2T7NII9_POMCA</name>
<feature type="region of interest" description="Disordered" evidence="3">
    <location>
        <begin position="96"/>
        <end position="118"/>
    </location>
</feature>
<dbReference type="GO" id="GO:0003924">
    <property type="term" value="F:GTPase activity"/>
    <property type="evidence" value="ECO:0007669"/>
    <property type="project" value="InterPro"/>
</dbReference>
<dbReference type="PROSITE" id="PS51421">
    <property type="entry name" value="RAS"/>
    <property type="match status" value="1"/>
</dbReference>
<dbReference type="OrthoDB" id="6078420at2759"/>
<dbReference type="GO" id="GO:0005886">
    <property type="term" value="C:plasma membrane"/>
    <property type="evidence" value="ECO:0007669"/>
    <property type="project" value="TreeGrafter"/>
</dbReference>
<keyword evidence="2" id="KW-0597">Phosphoprotein</keyword>
<feature type="compositionally biased region" description="Polar residues" evidence="3">
    <location>
        <begin position="21"/>
        <end position="39"/>
    </location>
</feature>
<reference evidence="4 5" key="1">
    <citation type="submission" date="2018-04" db="EMBL/GenBank/DDBJ databases">
        <title>The genome of golden apple snail Pomacea canaliculata provides insight into stress tolerance and invasive adaptation.</title>
        <authorList>
            <person name="Liu C."/>
            <person name="Liu B."/>
            <person name="Ren Y."/>
            <person name="Zhang Y."/>
            <person name="Wang H."/>
            <person name="Li S."/>
            <person name="Jiang F."/>
            <person name="Yin L."/>
            <person name="Zhang G."/>
            <person name="Qian W."/>
            <person name="Fan W."/>
        </authorList>
    </citation>
    <scope>NUCLEOTIDE SEQUENCE [LARGE SCALE GENOMIC DNA]</scope>
    <source>
        <strain evidence="4">SZHN2017</strain>
        <tissue evidence="4">Muscle</tissue>
    </source>
</reference>
<organism evidence="4 5">
    <name type="scientific">Pomacea canaliculata</name>
    <name type="common">Golden apple snail</name>
    <dbReference type="NCBI Taxonomy" id="400727"/>
    <lineage>
        <taxon>Eukaryota</taxon>
        <taxon>Metazoa</taxon>
        <taxon>Spiralia</taxon>
        <taxon>Lophotrochozoa</taxon>
        <taxon>Mollusca</taxon>
        <taxon>Gastropoda</taxon>
        <taxon>Caenogastropoda</taxon>
        <taxon>Architaenioglossa</taxon>
        <taxon>Ampullarioidea</taxon>
        <taxon>Ampullariidae</taxon>
        <taxon>Pomacea</taxon>
    </lineage>
</organism>
<feature type="region of interest" description="Disordered" evidence="3">
    <location>
        <begin position="21"/>
        <end position="43"/>
    </location>
</feature>
<dbReference type="EMBL" id="PZQS01000012">
    <property type="protein sequence ID" value="PVD20989.1"/>
    <property type="molecule type" value="Genomic_DNA"/>
</dbReference>
<evidence type="ECO:0000313" key="5">
    <source>
        <dbReference type="Proteomes" id="UP000245119"/>
    </source>
</evidence>
<dbReference type="InterPro" id="IPR051641">
    <property type="entry name" value="RGK_GTP-binding_reg"/>
</dbReference>
<dbReference type="PRINTS" id="PR00449">
    <property type="entry name" value="RASTRNSFRMNG"/>
</dbReference>
<dbReference type="AlphaFoldDB" id="A0A2T7NII9"/>
<dbReference type="PROSITE" id="PS51419">
    <property type="entry name" value="RAB"/>
    <property type="match status" value="1"/>
</dbReference>
<feature type="compositionally biased region" description="Low complexity" evidence="3">
    <location>
        <begin position="96"/>
        <end position="106"/>
    </location>
</feature>
<gene>
    <name evidence="4" type="ORF">C0Q70_19153</name>
</gene>
<evidence type="ECO:0000256" key="2">
    <source>
        <dbReference type="ARBA" id="ARBA00022553"/>
    </source>
</evidence>
<feature type="region of interest" description="Disordered" evidence="3">
    <location>
        <begin position="164"/>
        <end position="186"/>
    </location>
</feature>
<protein>
    <recommendedName>
        <fullName evidence="6">Small monomeric GTPase</fullName>
    </recommendedName>
</protein>
<dbReference type="SUPFAM" id="SSF52540">
    <property type="entry name" value="P-loop containing nucleoside triphosphate hydrolases"/>
    <property type="match status" value="1"/>
</dbReference>
<dbReference type="SMART" id="SM00174">
    <property type="entry name" value="RHO"/>
    <property type="match status" value="1"/>
</dbReference>
<accession>A0A2T7NII9</accession>
<dbReference type="PANTHER" id="PTHR45775">
    <property type="entry name" value="RAD, GEM/KIR FAMILY MEMBER 2, ISOFORM C"/>
    <property type="match status" value="1"/>
</dbReference>
<feature type="compositionally biased region" description="Polar residues" evidence="3">
    <location>
        <begin position="164"/>
        <end position="175"/>
    </location>
</feature>
<comment type="similarity">
    <text evidence="1">Belongs to the small GTPase superfamily. RGK family.</text>
</comment>
<dbReference type="SMART" id="SM00175">
    <property type="entry name" value="RAB"/>
    <property type="match status" value="1"/>
</dbReference>
<dbReference type="SMART" id="SM00173">
    <property type="entry name" value="RAS"/>
    <property type="match status" value="1"/>
</dbReference>
<sequence>MIPDERHLAVVSHPLVHAYSAPQSRRNSASCGRGSSNKTLDVATPRTYSLPNCVQKTSTVAQFSGGSHLGHVQLLVPGHPEVLCKSLSSRSLCSSPSVSFPASSSRSSHHSSSESEALSKDFLGVRDISTDNGPKPVRSDVERLPSLPLTSSDFCQRTVVSTSSHLSPSGQQQRTHMGCLGQQPSPVSSSERTFVCPRFRGRMGTLSTGVSAVGHQHLASEERTCPLTLSEVPAPLSYFRVVVFGDDGVGKTTLVRQLADGDYCDAVNDEQEDDLHQILLSVELDEEESAMEVVDSPVNTDIDSLRPDAFLVVYSVSDRKSFETAAEVTQHLRSDLGTDRTVYLVANKTDLRRQQRVSQKEGRRLADANDCQFMEISAALRVNVDVLLMGVLTHIRRQLVLPGEITPTSIRYSKRRASSPARAFHFFSKLLRHAQGAKKVNVEHSRFKHGVHR</sequence>
<dbReference type="Gene3D" id="3.40.50.300">
    <property type="entry name" value="P-loop containing nucleotide triphosphate hydrolases"/>
    <property type="match status" value="1"/>
</dbReference>
<dbReference type="GO" id="GO:0005525">
    <property type="term" value="F:GTP binding"/>
    <property type="evidence" value="ECO:0007669"/>
    <property type="project" value="InterPro"/>
</dbReference>